<dbReference type="Gene3D" id="1.10.132.120">
    <property type="match status" value="1"/>
</dbReference>
<keyword evidence="11" id="KW-1185">Reference proteome</keyword>
<dbReference type="Gene3D" id="3.30.66.10">
    <property type="entry name" value="DNA topoisomerase I domain"/>
    <property type="match status" value="1"/>
</dbReference>
<dbReference type="SUPFAM" id="SSF55869">
    <property type="entry name" value="DNA topoisomerase I domain"/>
    <property type="match status" value="1"/>
</dbReference>
<dbReference type="InterPro" id="IPR014711">
    <property type="entry name" value="TopoI_cat_a-hlx-sub_euk"/>
</dbReference>
<sequence>MPRLRRTHPGQPGYTRRRRGKGWQYLDRTGAAVRDPETVERINGLVIPPAWQDVWITPYPNGHLQAVGTDAAGRRQYLYHPYWQESRHRAKFERVIDFGKQLPSARRTVDQHLALPGMPRERALATAFRLLDRGHFRIGGEVYAETNGSFGLATLRREHVRRERNQLVFDYTAKSGLHRIERIEDPELLDAVGTMRLRRGGGDELLVFRDGRHWRHIGSADINAYLKDVLSENMSAKDFRTWHGTVLASVALAQLATARDPRRKPSKTATAKAVRTAVVATSQLLGNTPAVARSSYIDPRVISAYEQDQTVSTAVTRALRTLAADLPDLTDAEQVGLVLSRVAAVPAVEKAVLTLLQS</sequence>
<dbReference type="EMBL" id="BMNA01000005">
    <property type="protein sequence ID" value="GGM07711.1"/>
    <property type="molecule type" value="Genomic_DNA"/>
</dbReference>
<feature type="region of interest" description="Disordered" evidence="7">
    <location>
        <begin position="1"/>
        <end position="21"/>
    </location>
</feature>
<proteinExistence type="inferred from homology"/>
<dbReference type="InterPro" id="IPR011010">
    <property type="entry name" value="DNA_brk_join_enz"/>
</dbReference>
<evidence type="ECO:0000256" key="7">
    <source>
        <dbReference type="SAM" id="MobiDB-lite"/>
    </source>
</evidence>
<dbReference type="GO" id="GO:0003917">
    <property type="term" value="F:DNA topoisomerase type I (single strand cut, ATP-independent) activity"/>
    <property type="evidence" value="ECO:0007669"/>
    <property type="project" value="UniProtKB-EC"/>
</dbReference>
<dbReference type="RefSeq" id="WP_188942793.1">
    <property type="nucleotide sequence ID" value="NZ_BMNA01000005.1"/>
</dbReference>
<evidence type="ECO:0000256" key="2">
    <source>
        <dbReference type="ARBA" id="ARBA00006645"/>
    </source>
</evidence>
<evidence type="ECO:0000313" key="10">
    <source>
        <dbReference type="EMBL" id="GGM07711.1"/>
    </source>
</evidence>
<dbReference type="InterPro" id="IPR049331">
    <property type="entry name" value="Top1B_N_bact"/>
</dbReference>
<keyword evidence="4" id="KW-0799">Topoisomerase</keyword>
<gene>
    <name evidence="10" type="primary">topA</name>
    <name evidence="10" type="ORF">GCM10011594_29580</name>
</gene>
<accession>A0A917T262</accession>
<dbReference type="GO" id="GO:0003677">
    <property type="term" value="F:DNA binding"/>
    <property type="evidence" value="ECO:0007669"/>
    <property type="project" value="UniProtKB-KW"/>
</dbReference>
<dbReference type="Gene3D" id="3.90.15.10">
    <property type="entry name" value="Topoisomerase I, Chain A, domain 3"/>
    <property type="match status" value="1"/>
</dbReference>
<evidence type="ECO:0000256" key="1">
    <source>
        <dbReference type="ARBA" id="ARBA00000213"/>
    </source>
</evidence>
<dbReference type="Pfam" id="PF01028">
    <property type="entry name" value="Topoisom_I"/>
    <property type="match status" value="1"/>
</dbReference>
<evidence type="ECO:0000313" key="11">
    <source>
        <dbReference type="Proteomes" id="UP000655208"/>
    </source>
</evidence>
<dbReference type="PROSITE" id="PS52038">
    <property type="entry name" value="TOPO_IB_2"/>
    <property type="match status" value="1"/>
</dbReference>
<dbReference type="GO" id="GO:0006265">
    <property type="term" value="P:DNA topological change"/>
    <property type="evidence" value="ECO:0007669"/>
    <property type="project" value="InterPro"/>
</dbReference>
<dbReference type="PRINTS" id="PR00416">
    <property type="entry name" value="EUTPISMRASEI"/>
</dbReference>
<reference evidence="10" key="2">
    <citation type="submission" date="2020-09" db="EMBL/GenBank/DDBJ databases">
        <authorList>
            <person name="Sun Q."/>
            <person name="Zhou Y."/>
        </authorList>
    </citation>
    <scope>NUCLEOTIDE SEQUENCE</scope>
    <source>
        <strain evidence="10">CGMCC 4.7308</strain>
    </source>
</reference>
<evidence type="ECO:0000259" key="9">
    <source>
        <dbReference type="Pfam" id="PF21338"/>
    </source>
</evidence>
<keyword evidence="6" id="KW-0413">Isomerase</keyword>
<protein>
    <recommendedName>
        <fullName evidence="3">DNA topoisomerase</fullName>
        <ecNumber evidence="3">5.6.2.1</ecNumber>
    </recommendedName>
</protein>
<dbReference type="SUPFAM" id="SSF56349">
    <property type="entry name" value="DNA breaking-rejoining enzymes"/>
    <property type="match status" value="1"/>
</dbReference>
<evidence type="ECO:0000256" key="3">
    <source>
        <dbReference type="ARBA" id="ARBA00012891"/>
    </source>
</evidence>
<evidence type="ECO:0000256" key="6">
    <source>
        <dbReference type="ARBA" id="ARBA00023235"/>
    </source>
</evidence>
<name>A0A917T262_9ACTN</name>
<evidence type="ECO:0000256" key="4">
    <source>
        <dbReference type="ARBA" id="ARBA00023029"/>
    </source>
</evidence>
<reference evidence="10" key="1">
    <citation type="journal article" date="2014" name="Int. J. Syst. Evol. Microbiol.">
        <title>Complete genome sequence of Corynebacterium casei LMG S-19264T (=DSM 44701T), isolated from a smear-ripened cheese.</title>
        <authorList>
            <consortium name="US DOE Joint Genome Institute (JGI-PGF)"/>
            <person name="Walter F."/>
            <person name="Albersmeier A."/>
            <person name="Kalinowski J."/>
            <person name="Ruckert C."/>
        </authorList>
    </citation>
    <scope>NUCLEOTIDE SEQUENCE</scope>
    <source>
        <strain evidence="10">CGMCC 4.7308</strain>
    </source>
</reference>
<comment type="caution">
    <text evidence="10">The sequence shown here is derived from an EMBL/GenBank/DDBJ whole genome shotgun (WGS) entry which is preliminary data.</text>
</comment>
<dbReference type="Pfam" id="PF21338">
    <property type="entry name" value="Top1B_N_bact"/>
    <property type="match status" value="1"/>
</dbReference>
<organism evidence="10 11">
    <name type="scientific">Nakamurella endophytica</name>
    <dbReference type="NCBI Taxonomy" id="1748367"/>
    <lineage>
        <taxon>Bacteria</taxon>
        <taxon>Bacillati</taxon>
        <taxon>Actinomycetota</taxon>
        <taxon>Actinomycetes</taxon>
        <taxon>Nakamurellales</taxon>
        <taxon>Nakamurellaceae</taxon>
        <taxon>Nakamurella</taxon>
    </lineage>
</organism>
<keyword evidence="5" id="KW-0238">DNA-binding</keyword>
<feature type="domain" description="DNA topoisomerase IB N-terminal" evidence="9">
    <location>
        <begin position="22"/>
        <end position="70"/>
    </location>
</feature>
<dbReference type="InterPro" id="IPR035447">
    <property type="entry name" value="DNA_topo_I_N_sf"/>
</dbReference>
<dbReference type="InterPro" id="IPR013500">
    <property type="entry name" value="TopoI_cat_euk"/>
</dbReference>
<evidence type="ECO:0000256" key="5">
    <source>
        <dbReference type="ARBA" id="ARBA00023125"/>
    </source>
</evidence>
<feature type="domain" description="DNA topoisomerase I catalytic core eukaryotic-type" evidence="8">
    <location>
        <begin position="85"/>
        <end position="305"/>
    </location>
</feature>
<dbReference type="Proteomes" id="UP000655208">
    <property type="component" value="Unassembled WGS sequence"/>
</dbReference>
<comment type="catalytic activity">
    <reaction evidence="1">
        <text>ATP-independent breakage of single-stranded DNA, followed by passage and rejoining.</text>
        <dbReference type="EC" id="5.6.2.1"/>
    </reaction>
</comment>
<dbReference type="EC" id="5.6.2.1" evidence="3"/>
<evidence type="ECO:0000259" key="8">
    <source>
        <dbReference type="Pfam" id="PF01028"/>
    </source>
</evidence>
<comment type="similarity">
    <text evidence="2">Belongs to the type IB topoisomerase family.</text>
</comment>
<dbReference type="AlphaFoldDB" id="A0A917T262"/>
<dbReference type="InterPro" id="IPR001631">
    <property type="entry name" value="TopoI"/>
</dbReference>